<dbReference type="GO" id="GO:0008270">
    <property type="term" value="F:zinc ion binding"/>
    <property type="evidence" value="ECO:0007669"/>
    <property type="project" value="UniProtKB-UniRule"/>
</dbReference>
<organism evidence="6 7">
    <name type="scientific">Syntrophothermus lipocalidus (strain DSM 12680 / TGB-C1)</name>
    <dbReference type="NCBI Taxonomy" id="643648"/>
    <lineage>
        <taxon>Bacteria</taxon>
        <taxon>Bacillati</taxon>
        <taxon>Bacillota</taxon>
        <taxon>Clostridia</taxon>
        <taxon>Eubacteriales</taxon>
        <taxon>Syntrophomonadaceae</taxon>
        <taxon>Syntrophothermus</taxon>
    </lineage>
</organism>
<dbReference type="Proteomes" id="UP000000378">
    <property type="component" value="Chromosome"/>
</dbReference>
<dbReference type="GO" id="GO:0005524">
    <property type="term" value="F:ATP binding"/>
    <property type="evidence" value="ECO:0007669"/>
    <property type="project" value="UniProtKB-KW"/>
</dbReference>
<keyword evidence="1 4" id="KW-0444">Lipid biosynthesis</keyword>
<evidence type="ECO:0000256" key="4">
    <source>
        <dbReference type="HAMAP-Rule" id="MF_01395"/>
    </source>
</evidence>
<comment type="cofactor">
    <cofactor evidence="4">
        <name>Zn(2+)</name>
        <dbReference type="ChEBI" id="CHEBI:29105"/>
    </cofactor>
    <text evidence="4">Binds 1 zinc ion per subunit.</text>
</comment>
<comment type="similarity">
    <text evidence="4">Belongs to the AccD/PCCB family.</text>
</comment>
<evidence type="ECO:0000259" key="5">
    <source>
        <dbReference type="PROSITE" id="PS50980"/>
    </source>
</evidence>
<feature type="binding site" evidence="4">
    <location>
        <position position="39"/>
    </location>
    <ligand>
        <name>Zn(2+)</name>
        <dbReference type="ChEBI" id="CHEBI:29105"/>
    </ligand>
</feature>
<dbReference type="PANTHER" id="PTHR42995:SF5">
    <property type="entry name" value="ACETYL-COENZYME A CARBOXYLASE CARBOXYL TRANSFERASE SUBUNIT BETA, CHLOROPLASTIC"/>
    <property type="match status" value="1"/>
</dbReference>
<feature type="domain" description="CoA carboxyltransferase N-terminal" evidence="5">
    <location>
        <begin position="32"/>
        <end position="288"/>
    </location>
</feature>
<comment type="subunit">
    <text evidence="4">Acetyl-CoA carboxylase is a heterohexamer composed of biotin carboxyl carrier protein (AccB), biotin carboxylase (AccC) and two subunits each of ACCase subunit alpha (AccA) and ACCase subunit beta (AccD).</text>
</comment>
<dbReference type="GO" id="GO:0009317">
    <property type="term" value="C:acetyl-CoA carboxylase complex"/>
    <property type="evidence" value="ECO:0007669"/>
    <property type="project" value="InterPro"/>
</dbReference>
<protein>
    <recommendedName>
        <fullName evidence="4">Acetyl-coenzyme A carboxylase carboxyl transferase subunit beta</fullName>
        <shortName evidence="4">ACCase subunit beta</shortName>
        <shortName evidence="4">Acetyl-CoA carboxylase carboxyltransferase subunit beta</shortName>
        <ecNumber evidence="4">2.1.3.15</ecNumber>
    </recommendedName>
</protein>
<dbReference type="RefSeq" id="WP_013175608.1">
    <property type="nucleotide sequence ID" value="NC_014220.1"/>
</dbReference>
<dbReference type="KEGG" id="slp:Slip_1443"/>
<feature type="binding site" evidence="4">
    <location>
        <position position="36"/>
    </location>
    <ligand>
        <name>Zn(2+)</name>
        <dbReference type="ChEBI" id="CHEBI:29105"/>
    </ligand>
</feature>
<comment type="subcellular location">
    <subcellularLocation>
        <location evidence="4">Cytoplasm</location>
    </subcellularLocation>
</comment>
<dbReference type="GO" id="GO:0016743">
    <property type="term" value="F:carboxyl- or carbamoyltransferase activity"/>
    <property type="evidence" value="ECO:0007669"/>
    <property type="project" value="UniProtKB-UniRule"/>
</dbReference>
<dbReference type="PANTHER" id="PTHR42995">
    <property type="entry name" value="ACETYL-COENZYME A CARBOXYLASE CARBOXYL TRANSFERASE SUBUNIT BETA, CHLOROPLASTIC"/>
    <property type="match status" value="1"/>
</dbReference>
<keyword evidence="7" id="KW-1185">Reference proteome</keyword>
<dbReference type="STRING" id="643648.Slip_1443"/>
<feature type="binding site" evidence="4">
    <location>
        <position position="58"/>
    </location>
    <ligand>
        <name>Zn(2+)</name>
        <dbReference type="ChEBI" id="CHEBI:29105"/>
    </ligand>
</feature>
<reference evidence="6 7" key="2">
    <citation type="journal article" date="2010" name="Stand. Genomic Sci.">
        <title>Complete genome sequence of Syntrophothermus lipocalidus type strain (TGB-C1).</title>
        <authorList>
            <person name="Djao O.D."/>
            <person name="Zhang X."/>
            <person name="Lucas S."/>
            <person name="Lapidus A."/>
            <person name="Del Rio T.G."/>
            <person name="Nolan M."/>
            <person name="Tice H."/>
            <person name="Cheng J.F."/>
            <person name="Han C."/>
            <person name="Tapia R."/>
            <person name="Goodwin L."/>
            <person name="Pitluck S."/>
            <person name="Liolios K."/>
            <person name="Ivanova N."/>
            <person name="Mavromatis K."/>
            <person name="Mikhailova N."/>
            <person name="Ovchinnikova G."/>
            <person name="Pati A."/>
            <person name="Brambilla E."/>
            <person name="Chen A."/>
            <person name="Palaniappan K."/>
            <person name="Land M."/>
            <person name="Hauser L."/>
            <person name="Chang Y.J."/>
            <person name="Jeffries C.D."/>
            <person name="Rohde M."/>
            <person name="Sikorski J."/>
            <person name="Spring S."/>
            <person name="Goker M."/>
            <person name="Detter J.C."/>
            <person name="Woyke T."/>
            <person name="Bristow J."/>
            <person name="Eisen J.A."/>
            <person name="Markowitz V."/>
            <person name="Hugenholtz P."/>
            <person name="Kyrpides N.C."/>
            <person name="Klenk H.P."/>
        </authorList>
    </citation>
    <scope>NUCLEOTIDE SEQUENCE [LARGE SCALE GENOMIC DNA]</scope>
    <source>
        <strain evidence="7">DSM 12680 / TGB-C1</strain>
    </source>
</reference>
<dbReference type="OrthoDB" id="9772975at2"/>
<gene>
    <name evidence="4" type="primary">accD</name>
    <name evidence="6" type="ordered locus">Slip_1443</name>
</gene>
<proteinExistence type="inferred from homology"/>
<dbReference type="InterPro" id="IPR034733">
    <property type="entry name" value="AcCoA_carboxyl_beta"/>
</dbReference>
<evidence type="ECO:0000313" key="7">
    <source>
        <dbReference type="Proteomes" id="UP000000378"/>
    </source>
</evidence>
<keyword evidence="2 4" id="KW-0808">Transferase</keyword>
<reference evidence="7" key="1">
    <citation type="journal article" date="2010" name="Stand. Genomic Sci.">
        <title>Complete genome sequence of Syntrophothermus lipocalidus type strain (TGB-C1T).</title>
        <authorList>
            <consortium name="US DOE Joint Genome Institute (JGI-PGF)"/>
            <person name="Djao O."/>
            <person name="Zhang X."/>
            <person name="Lucas S."/>
            <person name="Lapidus A."/>
            <person name="Glavina Del Rio T."/>
            <person name="Nolan M."/>
            <person name="Tice H."/>
            <person name="Cheng J."/>
            <person name="Han C."/>
            <person name="Tapia R."/>
            <person name="Goodwin L."/>
            <person name="Pitluck S."/>
            <person name="Liolios K."/>
            <person name="Ivanova N."/>
            <person name="Mavromatis K."/>
            <person name="Mikhailova N."/>
            <person name="Ovchinnikova G."/>
            <person name="Pati A."/>
            <person name="Brambilla E."/>
            <person name="Chen A."/>
            <person name="Palaniappan K."/>
            <person name="Land M."/>
            <person name="Hauser L."/>
            <person name="Chang Y."/>
            <person name="Jeffries C."/>
            <person name="Rohde M."/>
            <person name="Sikorski J."/>
            <person name="Spring S."/>
            <person name="Goker M."/>
            <person name="Detter J."/>
            <person name="Woyke T."/>
            <person name="Bristow J."/>
            <person name="Eisen J."/>
            <person name="Markowitz V."/>
            <person name="Hugenholtz P."/>
            <person name="Kyrpides N."/>
            <person name="Klenk H."/>
        </authorList>
    </citation>
    <scope>NUCLEOTIDE SEQUENCE [LARGE SCALE GENOMIC DNA]</scope>
    <source>
        <strain evidence="7">DSM 12680 / TGB-C1</strain>
    </source>
</reference>
<dbReference type="eggNOG" id="COG0777">
    <property type="taxonomic scope" value="Bacteria"/>
</dbReference>
<evidence type="ECO:0000256" key="3">
    <source>
        <dbReference type="ARBA" id="ARBA00023098"/>
    </source>
</evidence>
<evidence type="ECO:0000256" key="2">
    <source>
        <dbReference type="ARBA" id="ARBA00022679"/>
    </source>
</evidence>
<dbReference type="SUPFAM" id="SSF52096">
    <property type="entry name" value="ClpP/crotonase"/>
    <property type="match status" value="1"/>
</dbReference>
<keyword evidence="4" id="KW-0479">Metal-binding</keyword>
<feature type="binding site" evidence="4">
    <location>
        <position position="55"/>
    </location>
    <ligand>
        <name>Zn(2+)</name>
        <dbReference type="ChEBI" id="CHEBI:29105"/>
    </ligand>
</feature>
<keyword evidence="4" id="KW-0276">Fatty acid metabolism</keyword>
<keyword evidence="4" id="KW-0547">Nucleotide-binding</keyword>
<dbReference type="PROSITE" id="PS50980">
    <property type="entry name" value="COA_CT_NTER"/>
    <property type="match status" value="1"/>
</dbReference>
<dbReference type="HOGENOM" id="CLU_015486_1_1_9"/>
<dbReference type="InterPro" id="IPR000438">
    <property type="entry name" value="Acetyl_CoA_COase_Trfase_b_su"/>
</dbReference>
<keyword evidence="4" id="KW-0963">Cytoplasm</keyword>
<dbReference type="EC" id="2.1.3.15" evidence="4"/>
<dbReference type="Pfam" id="PF01039">
    <property type="entry name" value="Carboxyl_trans"/>
    <property type="match status" value="1"/>
</dbReference>
<dbReference type="InterPro" id="IPR011762">
    <property type="entry name" value="COA_CT_N"/>
</dbReference>
<keyword evidence="4" id="KW-0862">Zinc</keyword>
<dbReference type="NCBIfam" id="TIGR00515">
    <property type="entry name" value="accD"/>
    <property type="match status" value="1"/>
</dbReference>
<keyword evidence="4" id="KW-0067">ATP-binding</keyword>
<dbReference type="HAMAP" id="MF_01395">
    <property type="entry name" value="AcetylCoA_CT_beta"/>
    <property type="match status" value="1"/>
</dbReference>
<name>D7CNC1_SYNLT</name>
<dbReference type="AlphaFoldDB" id="D7CNC1"/>
<accession>D7CNC1</accession>
<dbReference type="UniPathway" id="UPA00655">
    <property type="reaction ID" value="UER00711"/>
</dbReference>
<feature type="zinc finger region" description="C4-type" evidence="4">
    <location>
        <begin position="36"/>
        <end position="58"/>
    </location>
</feature>
<evidence type="ECO:0000256" key="1">
    <source>
        <dbReference type="ARBA" id="ARBA00022516"/>
    </source>
</evidence>
<sequence>MLKDVFDRKSNKKKYVTLPVHTPDLPPIEIPAVKRCPRCGNRTRQEELDTNLKVCPQCDYHHPLSAGERIWMITDEGSFTEMDRGLTSVDPIAFPGYREKLDAARELSGLPEAVVTGKATIDGIPVFLGVMDGRFMMGSMGSAVGEKIARLFEKALDEELPLIMFTTSGGARMQEGMLSLMQMAKTAAAVGRFAGRGLLYIAVLTHPTTGGVTASFATLADIILTEPGTMIGFAGPRVIEQTIRQKLPPDFQKAESMLKHGFIDKIVHRKEMKQVLALLLSLHAKGAV</sequence>
<dbReference type="PRINTS" id="PR01070">
    <property type="entry name" value="ACCCTRFRASEB"/>
</dbReference>
<dbReference type="EMBL" id="CP002048">
    <property type="protein sequence ID" value="ADI02206.1"/>
    <property type="molecule type" value="Genomic_DNA"/>
</dbReference>
<keyword evidence="4" id="KW-0863">Zinc-finger</keyword>
<keyword evidence="3 4" id="KW-0443">Lipid metabolism</keyword>
<dbReference type="GO" id="GO:0006633">
    <property type="term" value="P:fatty acid biosynthetic process"/>
    <property type="evidence" value="ECO:0007669"/>
    <property type="project" value="UniProtKB-KW"/>
</dbReference>
<dbReference type="GO" id="GO:2001295">
    <property type="term" value="P:malonyl-CoA biosynthetic process"/>
    <property type="evidence" value="ECO:0007669"/>
    <property type="project" value="UniProtKB-UniRule"/>
</dbReference>
<dbReference type="InterPro" id="IPR029045">
    <property type="entry name" value="ClpP/crotonase-like_dom_sf"/>
</dbReference>
<comment type="catalytic activity">
    <reaction evidence="4">
        <text>N(6)-carboxybiotinyl-L-lysyl-[protein] + acetyl-CoA = N(6)-biotinyl-L-lysyl-[protein] + malonyl-CoA</text>
        <dbReference type="Rhea" id="RHEA:54728"/>
        <dbReference type="Rhea" id="RHEA-COMP:10505"/>
        <dbReference type="Rhea" id="RHEA-COMP:10506"/>
        <dbReference type="ChEBI" id="CHEBI:57288"/>
        <dbReference type="ChEBI" id="CHEBI:57384"/>
        <dbReference type="ChEBI" id="CHEBI:83144"/>
        <dbReference type="ChEBI" id="CHEBI:83145"/>
        <dbReference type="EC" id="2.1.3.15"/>
    </reaction>
</comment>
<dbReference type="GO" id="GO:0003989">
    <property type="term" value="F:acetyl-CoA carboxylase activity"/>
    <property type="evidence" value="ECO:0007669"/>
    <property type="project" value="InterPro"/>
</dbReference>
<comment type="function">
    <text evidence="4">Component of the acetyl coenzyme A carboxylase (ACC) complex. Biotin carboxylase (BC) catalyzes the carboxylation of biotin on its carrier protein (BCCP) and then the CO(2) group is transferred by the transcarboxylase to acetyl-CoA to form malonyl-CoA.</text>
</comment>
<keyword evidence="4" id="KW-0275">Fatty acid biosynthesis</keyword>
<dbReference type="Gene3D" id="3.90.226.10">
    <property type="entry name" value="2-enoyl-CoA Hydratase, Chain A, domain 1"/>
    <property type="match status" value="1"/>
</dbReference>
<comment type="pathway">
    <text evidence="4">Lipid metabolism; malonyl-CoA biosynthesis; malonyl-CoA from acetyl-CoA: step 1/1.</text>
</comment>
<evidence type="ECO:0000313" key="6">
    <source>
        <dbReference type="EMBL" id="ADI02206.1"/>
    </source>
</evidence>